<dbReference type="PANTHER" id="PTHR45661">
    <property type="entry name" value="SURFACE ANTIGEN"/>
    <property type="match status" value="1"/>
</dbReference>
<dbReference type="VEuPathDB" id="TrichDB:TVAG_219830"/>
<dbReference type="SUPFAM" id="SSF52058">
    <property type="entry name" value="L domain-like"/>
    <property type="match status" value="2"/>
</dbReference>
<dbReference type="Gene3D" id="3.80.10.10">
    <property type="entry name" value="Ribonuclease Inhibitor"/>
    <property type="match status" value="4"/>
</dbReference>
<accession>A2DXU0</accession>
<organism evidence="1 2">
    <name type="scientific">Trichomonas vaginalis (strain ATCC PRA-98 / G3)</name>
    <dbReference type="NCBI Taxonomy" id="412133"/>
    <lineage>
        <taxon>Eukaryota</taxon>
        <taxon>Metamonada</taxon>
        <taxon>Parabasalia</taxon>
        <taxon>Trichomonadida</taxon>
        <taxon>Trichomonadidae</taxon>
        <taxon>Trichomonas</taxon>
    </lineage>
</organism>
<reference evidence="1" key="2">
    <citation type="journal article" date="2007" name="Science">
        <title>Draft genome sequence of the sexually transmitted pathogen Trichomonas vaginalis.</title>
        <authorList>
            <person name="Carlton J.M."/>
            <person name="Hirt R.P."/>
            <person name="Silva J.C."/>
            <person name="Delcher A.L."/>
            <person name="Schatz M."/>
            <person name="Zhao Q."/>
            <person name="Wortman J.R."/>
            <person name="Bidwell S.L."/>
            <person name="Alsmark U.C.M."/>
            <person name="Besteiro S."/>
            <person name="Sicheritz-Ponten T."/>
            <person name="Noel C.J."/>
            <person name="Dacks J.B."/>
            <person name="Foster P.G."/>
            <person name="Simillion C."/>
            <person name="Van de Peer Y."/>
            <person name="Miranda-Saavedra D."/>
            <person name="Barton G.J."/>
            <person name="Westrop G.D."/>
            <person name="Mueller S."/>
            <person name="Dessi D."/>
            <person name="Fiori P.L."/>
            <person name="Ren Q."/>
            <person name="Paulsen I."/>
            <person name="Zhang H."/>
            <person name="Bastida-Corcuera F.D."/>
            <person name="Simoes-Barbosa A."/>
            <person name="Brown M.T."/>
            <person name="Hayes R.D."/>
            <person name="Mukherjee M."/>
            <person name="Okumura C.Y."/>
            <person name="Schneider R."/>
            <person name="Smith A.J."/>
            <person name="Vanacova S."/>
            <person name="Villalvazo M."/>
            <person name="Haas B.J."/>
            <person name="Pertea M."/>
            <person name="Feldblyum T.V."/>
            <person name="Utterback T.R."/>
            <person name="Shu C.L."/>
            <person name="Osoegawa K."/>
            <person name="de Jong P.J."/>
            <person name="Hrdy I."/>
            <person name="Horvathova L."/>
            <person name="Zubacova Z."/>
            <person name="Dolezal P."/>
            <person name="Malik S.B."/>
            <person name="Logsdon J.M. Jr."/>
            <person name="Henze K."/>
            <person name="Gupta A."/>
            <person name="Wang C.C."/>
            <person name="Dunne R.L."/>
            <person name="Upcroft J.A."/>
            <person name="Upcroft P."/>
            <person name="White O."/>
            <person name="Salzberg S.L."/>
            <person name="Tang P."/>
            <person name="Chiu C.-H."/>
            <person name="Lee Y.-S."/>
            <person name="Embley T.M."/>
            <person name="Coombs G.H."/>
            <person name="Mottram J.C."/>
            <person name="Tachezy J."/>
            <person name="Fraser-Liggett C.M."/>
            <person name="Johnson P.J."/>
        </authorList>
    </citation>
    <scope>NUCLEOTIDE SEQUENCE [LARGE SCALE GENOMIC DNA]</scope>
    <source>
        <strain evidence="1">G3</strain>
    </source>
</reference>
<dbReference type="Pfam" id="PF13306">
    <property type="entry name" value="LRR_5"/>
    <property type="match status" value="4"/>
</dbReference>
<evidence type="ECO:0000313" key="2">
    <source>
        <dbReference type="Proteomes" id="UP000001542"/>
    </source>
</evidence>
<evidence type="ECO:0000313" key="1">
    <source>
        <dbReference type="EMBL" id="EAY14800.1"/>
    </source>
</evidence>
<dbReference type="InParanoid" id="A2DXU0"/>
<protein>
    <submittedName>
        <fullName evidence="1">Surface antigen BspA-like</fullName>
    </submittedName>
</protein>
<dbReference type="InterPro" id="IPR053139">
    <property type="entry name" value="Surface_bspA-like"/>
</dbReference>
<keyword evidence="2" id="KW-1185">Reference proteome</keyword>
<reference evidence="1" key="1">
    <citation type="submission" date="2006-10" db="EMBL/GenBank/DDBJ databases">
        <authorList>
            <person name="Amadeo P."/>
            <person name="Zhao Q."/>
            <person name="Wortman J."/>
            <person name="Fraser-Liggett C."/>
            <person name="Carlton J."/>
        </authorList>
    </citation>
    <scope>NUCLEOTIDE SEQUENCE</scope>
    <source>
        <strain evidence="1">G3</strain>
    </source>
</reference>
<dbReference type="EMBL" id="DS113265">
    <property type="protein sequence ID" value="EAY14800.1"/>
    <property type="molecule type" value="Genomic_DNA"/>
</dbReference>
<dbReference type="InterPro" id="IPR032675">
    <property type="entry name" value="LRR_dom_sf"/>
</dbReference>
<dbReference type="VEuPathDB" id="TrichDB:TVAGG3_0719080"/>
<gene>
    <name evidence="1" type="ORF">TVAG_219830</name>
</gene>
<dbReference type="PANTHER" id="PTHR45661:SF3">
    <property type="entry name" value="IG-LIKE DOMAIN-CONTAINING PROTEIN"/>
    <property type="match status" value="1"/>
</dbReference>
<proteinExistence type="predicted"/>
<dbReference type="AlphaFoldDB" id="A2DXU0"/>
<dbReference type="STRING" id="5722.A2DXU0"/>
<dbReference type="InterPro" id="IPR026906">
    <property type="entry name" value="LRR_5"/>
</dbReference>
<sequence>MMMLFLFVVYKDIDDSCYSDGGKNLTKVGDPWPDLRISAKCEIIKRNCFSSLSSLNSFTFEENPNLIIIEHYGFSYCSNLASIDLSTCTKLTIICEYAFQQCKKLSNILFPKGLLEIQSDAFYQTSLGPNITIPASVKIIGDSAFNLCKLKTVIFEEDSNLSTLEAYAFGGITSIQIPENVIKVSAEALNYVMLSNLSIHPKNNFLMIDNEILYSADKSSIFKIFNKSFEQFDIPNSVTTIGEYSFEMSNLVTITIPENVKRIEKLAFFCCRNLINMTIQGPLDYFGDQAVDFCDDLKLIIFPNSPMNVTGFHLFTEYSPKLRLSFTNKTLFSSSAIIRNANISVAYMHKENLIIDRNSLIMDSEQTKIYEFWGYSINEVLQITIPKTVTKIRESAFENSVYCEIKFEDGSQLSVIERYAFRNSNILFNFHCKSTNLKIIGLCSFQNCQHLTYVSFVSPILEIMNNAFENCCRLYSVSGLYNISDYCFSGCNRLCNVVIREGSEIIGVRAFDHCNSLESINIPSSVKIISDYAFINCDKLKSITFTEANQLSNISINSISSCESLSYISNFSSDYYECNFSTIYRVSKGAFSTALYMRLLKEIYADYKYIIKNMNICI</sequence>
<dbReference type="Proteomes" id="UP000001542">
    <property type="component" value="Unassembled WGS sequence"/>
</dbReference>
<name>A2DXU0_TRIV3</name>